<dbReference type="GO" id="GO:0036431">
    <property type="term" value="F:dCMP kinase activity"/>
    <property type="evidence" value="ECO:0007669"/>
    <property type="project" value="InterPro"/>
</dbReference>
<dbReference type="KEGG" id="agv:OJF2_23190"/>
<comment type="catalytic activity">
    <reaction evidence="7 8">
        <text>CMP + ATP = CDP + ADP</text>
        <dbReference type="Rhea" id="RHEA:11600"/>
        <dbReference type="ChEBI" id="CHEBI:30616"/>
        <dbReference type="ChEBI" id="CHEBI:58069"/>
        <dbReference type="ChEBI" id="CHEBI:60377"/>
        <dbReference type="ChEBI" id="CHEBI:456216"/>
        <dbReference type="EC" id="2.7.4.25"/>
    </reaction>
</comment>
<dbReference type="GO" id="GO:0005524">
    <property type="term" value="F:ATP binding"/>
    <property type="evidence" value="ECO:0007669"/>
    <property type="project" value="UniProtKB-UniRule"/>
</dbReference>
<feature type="domain" description="Cytidylate kinase" evidence="9">
    <location>
        <begin position="5"/>
        <end position="210"/>
    </location>
</feature>
<evidence type="ECO:0000256" key="1">
    <source>
        <dbReference type="ARBA" id="ARBA00009427"/>
    </source>
</evidence>
<keyword evidence="3 8" id="KW-0547">Nucleotide-binding</keyword>
<evidence type="ECO:0000256" key="5">
    <source>
        <dbReference type="ARBA" id="ARBA00022840"/>
    </source>
</evidence>
<keyword evidence="8" id="KW-0963">Cytoplasm</keyword>
<dbReference type="Gene3D" id="3.40.50.300">
    <property type="entry name" value="P-loop containing nucleotide triphosphate hydrolases"/>
    <property type="match status" value="1"/>
</dbReference>
<dbReference type="InterPro" id="IPR011994">
    <property type="entry name" value="Cytidylate_kinase_dom"/>
</dbReference>
<dbReference type="GO" id="GO:0005737">
    <property type="term" value="C:cytoplasm"/>
    <property type="evidence" value="ECO:0007669"/>
    <property type="project" value="UniProtKB-SubCell"/>
</dbReference>
<organism evidence="10 11">
    <name type="scientific">Aquisphaera giovannonii</name>
    <dbReference type="NCBI Taxonomy" id="406548"/>
    <lineage>
        <taxon>Bacteria</taxon>
        <taxon>Pseudomonadati</taxon>
        <taxon>Planctomycetota</taxon>
        <taxon>Planctomycetia</taxon>
        <taxon>Isosphaerales</taxon>
        <taxon>Isosphaeraceae</taxon>
        <taxon>Aquisphaera</taxon>
    </lineage>
</organism>
<keyword evidence="4 8" id="KW-0418">Kinase</keyword>
<gene>
    <name evidence="8 10" type="primary">cmk</name>
    <name evidence="10" type="ORF">OJF2_23190</name>
</gene>
<dbReference type="InterPro" id="IPR027417">
    <property type="entry name" value="P-loop_NTPase"/>
</dbReference>
<dbReference type="SUPFAM" id="SSF52540">
    <property type="entry name" value="P-loop containing nucleoside triphosphate hydrolases"/>
    <property type="match status" value="1"/>
</dbReference>
<proteinExistence type="inferred from homology"/>
<feature type="binding site" evidence="8">
    <location>
        <begin position="9"/>
        <end position="17"/>
    </location>
    <ligand>
        <name>ATP</name>
        <dbReference type="ChEBI" id="CHEBI:30616"/>
    </ligand>
</feature>
<keyword evidence="11" id="KW-1185">Reference proteome</keyword>
<accession>A0A5B9W1E2</accession>
<evidence type="ECO:0000313" key="11">
    <source>
        <dbReference type="Proteomes" id="UP000324233"/>
    </source>
</evidence>
<sequence length="216" mass="23378">MAKVVTIDGPAGAGKSTVARRLAGRLGWQFLDTGAMYRAVTLAALLRRIDLSSEAALDALASCVNVDVSGGRVILDGEDVTLEVRRSEITRQSAKIADSASVRGHLVRWQREFATRSDTVTEGRDQGTIVFPDAFRKFFLTADEVERARRRLGDLLAKGERTTLETVLADQLARDARDAARSIAPMKPAPDALHVDTSGKSVDEVVEELAGHILIP</sequence>
<evidence type="ECO:0000256" key="8">
    <source>
        <dbReference type="HAMAP-Rule" id="MF_00238"/>
    </source>
</evidence>
<comment type="catalytic activity">
    <reaction evidence="6 8">
        <text>dCMP + ATP = dCDP + ADP</text>
        <dbReference type="Rhea" id="RHEA:25094"/>
        <dbReference type="ChEBI" id="CHEBI:30616"/>
        <dbReference type="ChEBI" id="CHEBI:57566"/>
        <dbReference type="ChEBI" id="CHEBI:58593"/>
        <dbReference type="ChEBI" id="CHEBI:456216"/>
        <dbReference type="EC" id="2.7.4.25"/>
    </reaction>
</comment>
<dbReference type="EMBL" id="CP042997">
    <property type="protein sequence ID" value="QEH33790.1"/>
    <property type="molecule type" value="Genomic_DNA"/>
</dbReference>
<evidence type="ECO:0000256" key="6">
    <source>
        <dbReference type="ARBA" id="ARBA00047615"/>
    </source>
</evidence>
<evidence type="ECO:0000256" key="7">
    <source>
        <dbReference type="ARBA" id="ARBA00048478"/>
    </source>
</evidence>
<dbReference type="OrthoDB" id="9807434at2"/>
<keyword evidence="2 8" id="KW-0808">Transferase</keyword>
<protein>
    <recommendedName>
        <fullName evidence="8">Cytidylate kinase</fullName>
        <shortName evidence="8">CK</shortName>
        <ecNumber evidence="8">2.7.4.25</ecNumber>
    </recommendedName>
    <alternativeName>
        <fullName evidence="8">Cytidine monophosphate kinase</fullName>
        <shortName evidence="8">CMP kinase</shortName>
    </alternativeName>
</protein>
<evidence type="ECO:0000259" key="9">
    <source>
        <dbReference type="Pfam" id="PF02224"/>
    </source>
</evidence>
<dbReference type="GO" id="GO:0006220">
    <property type="term" value="P:pyrimidine nucleotide metabolic process"/>
    <property type="evidence" value="ECO:0007669"/>
    <property type="project" value="UniProtKB-UniRule"/>
</dbReference>
<comment type="subcellular location">
    <subcellularLocation>
        <location evidence="8">Cytoplasm</location>
    </subcellularLocation>
</comment>
<comment type="similarity">
    <text evidence="1 8">Belongs to the cytidylate kinase family. Type 1 subfamily.</text>
</comment>
<dbReference type="AlphaFoldDB" id="A0A5B9W1E2"/>
<dbReference type="Pfam" id="PF02224">
    <property type="entry name" value="Cytidylate_kin"/>
    <property type="match status" value="1"/>
</dbReference>
<evidence type="ECO:0000256" key="4">
    <source>
        <dbReference type="ARBA" id="ARBA00022777"/>
    </source>
</evidence>
<evidence type="ECO:0000313" key="10">
    <source>
        <dbReference type="EMBL" id="QEH33790.1"/>
    </source>
</evidence>
<dbReference type="EC" id="2.7.4.25" evidence="8"/>
<name>A0A5B9W1E2_9BACT</name>
<dbReference type="GO" id="GO:0036430">
    <property type="term" value="F:CMP kinase activity"/>
    <property type="evidence" value="ECO:0007669"/>
    <property type="project" value="RHEA"/>
</dbReference>
<reference evidence="10 11" key="1">
    <citation type="submission" date="2019-08" db="EMBL/GenBank/DDBJ databases">
        <title>Deep-cultivation of Planctomycetes and their phenomic and genomic characterization uncovers novel biology.</title>
        <authorList>
            <person name="Wiegand S."/>
            <person name="Jogler M."/>
            <person name="Boedeker C."/>
            <person name="Pinto D."/>
            <person name="Vollmers J."/>
            <person name="Rivas-Marin E."/>
            <person name="Kohn T."/>
            <person name="Peeters S.H."/>
            <person name="Heuer A."/>
            <person name="Rast P."/>
            <person name="Oberbeckmann S."/>
            <person name="Bunk B."/>
            <person name="Jeske O."/>
            <person name="Meyerdierks A."/>
            <person name="Storesund J.E."/>
            <person name="Kallscheuer N."/>
            <person name="Luecker S."/>
            <person name="Lage O.M."/>
            <person name="Pohl T."/>
            <person name="Merkel B.J."/>
            <person name="Hornburger P."/>
            <person name="Mueller R.-W."/>
            <person name="Bruemmer F."/>
            <person name="Labrenz M."/>
            <person name="Spormann A.M."/>
            <person name="Op den Camp H."/>
            <person name="Overmann J."/>
            <person name="Amann R."/>
            <person name="Jetten M.S.M."/>
            <person name="Mascher T."/>
            <person name="Medema M.H."/>
            <person name="Devos D.P."/>
            <person name="Kaster A.-K."/>
            <person name="Ovreas L."/>
            <person name="Rohde M."/>
            <person name="Galperin M.Y."/>
            <person name="Jogler C."/>
        </authorList>
    </citation>
    <scope>NUCLEOTIDE SEQUENCE [LARGE SCALE GENOMIC DNA]</scope>
    <source>
        <strain evidence="10 11">OJF2</strain>
    </source>
</reference>
<dbReference type="RefSeq" id="WP_148593796.1">
    <property type="nucleotide sequence ID" value="NZ_CP042997.1"/>
</dbReference>
<dbReference type="Proteomes" id="UP000324233">
    <property type="component" value="Chromosome"/>
</dbReference>
<dbReference type="CDD" id="cd02020">
    <property type="entry name" value="CMPK"/>
    <property type="match status" value="1"/>
</dbReference>
<evidence type="ECO:0000256" key="3">
    <source>
        <dbReference type="ARBA" id="ARBA00022741"/>
    </source>
</evidence>
<keyword evidence="5 8" id="KW-0067">ATP-binding</keyword>
<dbReference type="HAMAP" id="MF_00238">
    <property type="entry name" value="Cytidyl_kinase_type1"/>
    <property type="match status" value="1"/>
</dbReference>
<dbReference type="InterPro" id="IPR003136">
    <property type="entry name" value="Cytidylate_kin"/>
</dbReference>
<evidence type="ECO:0000256" key="2">
    <source>
        <dbReference type="ARBA" id="ARBA00022679"/>
    </source>
</evidence>
<dbReference type="NCBIfam" id="TIGR00017">
    <property type="entry name" value="cmk"/>
    <property type="match status" value="1"/>
</dbReference>